<dbReference type="Proteomes" id="UP000649617">
    <property type="component" value="Unassembled WGS sequence"/>
</dbReference>
<dbReference type="AlphaFoldDB" id="A0A812J8L0"/>
<organism evidence="1 2">
    <name type="scientific">Symbiodinium pilosum</name>
    <name type="common">Dinoflagellate</name>
    <dbReference type="NCBI Taxonomy" id="2952"/>
    <lineage>
        <taxon>Eukaryota</taxon>
        <taxon>Sar</taxon>
        <taxon>Alveolata</taxon>
        <taxon>Dinophyceae</taxon>
        <taxon>Suessiales</taxon>
        <taxon>Symbiodiniaceae</taxon>
        <taxon>Symbiodinium</taxon>
    </lineage>
</organism>
<gene>
    <name evidence="1" type="primary">RYR1</name>
    <name evidence="1" type="ORF">SPIL2461_LOCUS1704</name>
</gene>
<keyword evidence="2" id="KW-1185">Reference proteome</keyword>
<proteinExistence type="predicted"/>
<dbReference type="EMBL" id="CAJNIZ010001723">
    <property type="protein sequence ID" value="CAE7197995.1"/>
    <property type="molecule type" value="Genomic_DNA"/>
</dbReference>
<reference evidence="1" key="1">
    <citation type="submission" date="2021-02" db="EMBL/GenBank/DDBJ databases">
        <authorList>
            <person name="Dougan E. K."/>
            <person name="Rhodes N."/>
            <person name="Thang M."/>
            <person name="Chan C."/>
        </authorList>
    </citation>
    <scope>NUCLEOTIDE SEQUENCE</scope>
</reference>
<dbReference type="OrthoDB" id="10489642at2759"/>
<evidence type="ECO:0000313" key="2">
    <source>
        <dbReference type="Proteomes" id="UP000649617"/>
    </source>
</evidence>
<protein>
    <submittedName>
        <fullName evidence="1">RYR1 protein</fullName>
    </submittedName>
</protein>
<sequence length="123" mass="14536">MQDNMINIPLIVQDGFIRMMCILLKPHEVEAIVLLLIRWFTEYFKRFPDLHLFGNRISPVVEAIDERVAYELSPFFVRDHIFLLFTQVLQAYNVQRTWGKDWFSSYVRGGRSLSQHLNESTTG</sequence>
<comment type="caution">
    <text evidence="1">The sequence shown here is derived from an EMBL/GenBank/DDBJ whole genome shotgun (WGS) entry which is preliminary data.</text>
</comment>
<evidence type="ECO:0000313" key="1">
    <source>
        <dbReference type="EMBL" id="CAE7197995.1"/>
    </source>
</evidence>
<name>A0A812J8L0_SYMPI</name>
<accession>A0A812J8L0</accession>